<sequence length="100" mass="10880">MGDATKLAFAVFLISCSSVGVAALEMVNTLFDILSSCVFVSQRGGRTMNAVRWMHLRNTGALEDLKDLGEPVPPRHVTLKTVHSDVYDQAAFLQKSKTPA</sequence>
<dbReference type="Proteomes" id="UP000298787">
    <property type="component" value="Chromosome 1"/>
</dbReference>
<keyword evidence="1" id="KW-0732">Signal</keyword>
<dbReference type="EMBL" id="CM014078">
    <property type="protein sequence ID" value="TKS66374.1"/>
    <property type="molecule type" value="Genomic_DNA"/>
</dbReference>
<protein>
    <submittedName>
        <fullName evidence="2">Uncharacterized protein</fullName>
    </submittedName>
</protein>
<feature type="signal peptide" evidence="1">
    <location>
        <begin position="1"/>
        <end position="23"/>
    </location>
</feature>
<accession>A0A4U5TXI2</accession>
<reference evidence="2 3" key="1">
    <citation type="submission" date="2019-01" db="EMBL/GenBank/DDBJ databases">
        <title>Genome Assembly of Collichthys lucidus.</title>
        <authorList>
            <person name="Cai M."/>
            <person name="Xiao S."/>
        </authorList>
    </citation>
    <scope>NUCLEOTIDE SEQUENCE [LARGE SCALE GENOMIC DNA]</scope>
    <source>
        <strain evidence="2">JT15FE1705JMU</strain>
        <tissue evidence="2">Muscle</tissue>
    </source>
</reference>
<feature type="chain" id="PRO_5020798887" evidence="1">
    <location>
        <begin position="24"/>
        <end position="100"/>
    </location>
</feature>
<evidence type="ECO:0000313" key="3">
    <source>
        <dbReference type="Proteomes" id="UP000298787"/>
    </source>
</evidence>
<evidence type="ECO:0000256" key="1">
    <source>
        <dbReference type="SAM" id="SignalP"/>
    </source>
</evidence>
<proteinExistence type="predicted"/>
<keyword evidence="3" id="KW-1185">Reference proteome</keyword>
<dbReference type="AlphaFoldDB" id="A0A4U5TXI2"/>
<name>A0A4U5TXI2_COLLU</name>
<evidence type="ECO:0000313" key="2">
    <source>
        <dbReference type="EMBL" id="TKS66374.1"/>
    </source>
</evidence>
<gene>
    <name evidence="2" type="ORF">D9C73_000430</name>
</gene>
<organism evidence="2 3">
    <name type="scientific">Collichthys lucidus</name>
    <name type="common">Big head croaker</name>
    <name type="synonym">Sciaena lucida</name>
    <dbReference type="NCBI Taxonomy" id="240159"/>
    <lineage>
        <taxon>Eukaryota</taxon>
        <taxon>Metazoa</taxon>
        <taxon>Chordata</taxon>
        <taxon>Craniata</taxon>
        <taxon>Vertebrata</taxon>
        <taxon>Euteleostomi</taxon>
        <taxon>Actinopterygii</taxon>
        <taxon>Neopterygii</taxon>
        <taxon>Teleostei</taxon>
        <taxon>Neoteleostei</taxon>
        <taxon>Acanthomorphata</taxon>
        <taxon>Eupercaria</taxon>
        <taxon>Sciaenidae</taxon>
        <taxon>Collichthys</taxon>
    </lineage>
</organism>